<feature type="compositionally biased region" description="Basic and acidic residues" evidence="6">
    <location>
        <begin position="401"/>
        <end position="428"/>
    </location>
</feature>
<feature type="compositionally biased region" description="Polar residues" evidence="6">
    <location>
        <begin position="658"/>
        <end position="668"/>
    </location>
</feature>
<keyword evidence="4" id="KW-0853">WD repeat</keyword>
<dbReference type="SMART" id="SM00320">
    <property type="entry name" value="WD40"/>
    <property type="match status" value="4"/>
</dbReference>
<feature type="compositionally biased region" description="Basic residues" evidence="6">
    <location>
        <begin position="241"/>
        <end position="255"/>
    </location>
</feature>
<feature type="compositionally biased region" description="Low complexity" evidence="6">
    <location>
        <begin position="280"/>
        <end position="289"/>
    </location>
</feature>
<keyword evidence="8" id="KW-1185">Reference proteome</keyword>
<reference evidence="7 8" key="1">
    <citation type="submission" date="2024-04" db="EMBL/GenBank/DDBJ databases">
        <authorList>
            <person name="Rising A."/>
            <person name="Reimegard J."/>
            <person name="Sonavane S."/>
            <person name="Akerstrom W."/>
            <person name="Nylinder S."/>
            <person name="Hedman E."/>
            <person name="Kallberg Y."/>
        </authorList>
    </citation>
    <scope>NUCLEOTIDE SEQUENCE [LARGE SCALE GENOMIC DNA]</scope>
</reference>
<feature type="compositionally biased region" description="Polar residues" evidence="6">
    <location>
        <begin position="460"/>
        <end position="473"/>
    </location>
</feature>
<comment type="caution">
    <text evidence="7">The sequence shown here is derived from an EMBL/GenBank/DDBJ whole genome shotgun (WGS) entry which is preliminary data.</text>
</comment>
<dbReference type="GO" id="GO:0005634">
    <property type="term" value="C:nucleus"/>
    <property type="evidence" value="ECO:0007669"/>
    <property type="project" value="TreeGrafter"/>
</dbReference>
<name>A0AAV2BBS4_9ARAC</name>
<dbReference type="Proteomes" id="UP001497382">
    <property type="component" value="Unassembled WGS sequence"/>
</dbReference>
<feature type="compositionally biased region" description="Basic and acidic residues" evidence="6">
    <location>
        <begin position="349"/>
        <end position="360"/>
    </location>
</feature>
<dbReference type="PANTHER" id="PTHR14773:SF0">
    <property type="entry name" value="WD REPEAT-CONTAINING PROTEIN 76"/>
    <property type="match status" value="1"/>
</dbReference>
<evidence type="ECO:0000256" key="6">
    <source>
        <dbReference type="SAM" id="MobiDB-lite"/>
    </source>
</evidence>
<feature type="region of interest" description="Disordered" evidence="6">
    <location>
        <begin position="641"/>
        <end position="685"/>
    </location>
</feature>
<proteinExistence type="inferred from homology"/>
<evidence type="ECO:0000256" key="5">
    <source>
        <dbReference type="ARBA" id="ARBA00022737"/>
    </source>
</evidence>
<feature type="compositionally biased region" description="Basic residues" evidence="6">
    <location>
        <begin position="217"/>
        <end position="230"/>
    </location>
</feature>
<dbReference type="EMBL" id="CAXIEN010000311">
    <property type="protein sequence ID" value="CAL1292698.1"/>
    <property type="molecule type" value="Genomic_DNA"/>
</dbReference>
<dbReference type="GO" id="GO:2000001">
    <property type="term" value="P:regulation of DNA damage checkpoint"/>
    <property type="evidence" value="ECO:0007669"/>
    <property type="project" value="TreeGrafter"/>
</dbReference>
<feature type="region of interest" description="Disordered" evidence="6">
    <location>
        <begin position="444"/>
        <end position="533"/>
    </location>
</feature>
<evidence type="ECO:0000256" key="2">
    <source>
        <dbReference type="ARBA" id="ARBA00005434"/>
    </source>
</evidence>
<feature type="region of interest" description="Disordered" evidence="6">
    <location>
        <begin position="574"/>
        <end position="603"/>
    </location>
</feature>
<feature type="region of interest" description="Disordered" evidence="6">
    <location>
        <begin position="94"/>
        <end position="116"/>
    </location>
</feature>
<feature type="compositionally biased region" description="Basic residues" evidence="6">
    <location>
        <begin position="507"/>
        <end position="520"/>
    </location>
</feature>
<comment type="function">
    <text evidence="1">Specifically binds 5-hydroxymethylcytosine (5hmC), suggesting that it acts as a specific reader of 5hmC.</text>
</comment>
<dbReference type="Gene3D" id="2.130.10.10">
    <property type="entry name" value="YVTN repeat-like/Quinoprotein amine dehydrogenase"/>
    <property type="match status" value="1"/>
</dbReference>
<dbReference type="InterPro" id="IPR015943">
    <property type="entry name" value="WD40/YVTN_repeat-like_dom_sf"/>
</dbReference>
<organism evidence="7 8">
    <name type="scientific">Larinioides sclopetarius</name>
    <dbReference type="NCBI Taxonomy" id="280406"/>
    <lineage>
        <taxon>Eukaryota</taxon>
        <taxon>Metazoa</taxon>
        <taxon>Ecdysozoa</taxon>
        <taxon>Arthropoda</taxon>
        <taxon>Chelicerata</taxon>
        <taxon>Arachnida</taxon>
        <taxon>Araneae</taxon>
        <taxon>Araneomorphae</taxon>
        <taxon>Entelegynae</taxon>
        <taxon>Araneoidea</taxon>
        <taxon>Araneidae</taxon>
        <taxon>Larinioides</taxon>
    </lineage>
</organism>
<dbReference type="InterPro" id="IPR001680">
    <property type="entry name" value="WD40_rpt"/>
</dbReference>
<protein>
    <recommendedName>
        <fullName evidence="3">WD repeat-containing protein 76</fullName>
    </recommendedName>
</protein>
<dbReference type="PANTHER" id="PTHR14773">
    <property type="entry name" value="WD REPEAT-CONTAINING PROTEIN 76"/>
    <property type="match status" value="1"/>
</dbReference>
<dbReference type="GO" id="GO:0003677">
    <property type="term" value="F:DNA binding"/>
    <property type="evidence" value="ECO:0007669"/>
    <property type="project" value="TreeGrafter"/>
</dbReference>
<feature type="region of interest" description="Disordered" evidence="6">
    <location>
        <begin position="197"/>
        <end position="360"/>
    </location>
</feature>
<dbReference type="SUPFAM" id="SSF50978">
    <property type="entry name" value="WD40 repeat-like"/>
    <property type="match status" value="1"/>
</dbReference>
<dbReference type="InterPro" id="IPR036322">
    <property type="entry name" value="WD40_repeat_dom_sf"/>
</dbReference>
<comment type="similarity">
    <text evidence="2">Belongs to the WD repeat DDB2/WDR76 family.</text>
</comment>
<accession>A0AAV2BBS4</accession>
<evidence type="ECO:0000256" key="4">
    <source>
        <dbReference type="ARBA" id="ARBA00022574"/>
    </source>
</evidence>
<keyword evidence="5" id="KW-0677">Repeat</keyword>
<sequence length="1062" mass="121450">MKMTSHTSDMPICERSFHDDSTSLNQIDCQCIQDSDERSSYSLQKSTIRCISDKPNIKSSDVYDVAVYDDPYYQERIKIKLVFDDYESYSEDEIHRSDEFNSGDEQERNMQRSISDKPNIELSDVYDVNMYGALYYEGRLRIDDDKSCLEPEVCRSGELNTADEQENNLHLKESAVKYKKYTTNKNDLSDKLEICSNASSDDHNSSVSSDDYEVPAKKKKNEKSKKTSKKNLKDSKAKVPASKKKNEKSKKTSKKNSKDSKAKQSADKFKKCTVSKNNSSDEFGMSSSDSSDEQEMPSPDSSVDWEMPSPDSSVDWEMPSSESSHELEMYSTTSNDDYSLSESDPSEVSTKEKKNQKPKIEKLSKYEEIIQKNRDEKLAFLQSLRMDEVKEDLNEAIRNLKPKEPPKKRKEKDSKTPQDPSRKSLRLAEVHLDLSEKALIRKAFPFLGKGTKKNNRHLKQSTVDYKKSTANKSDLSDELETSSNTSSDDHDSDEYEVKEDLNEAKRNLKPKRRTIKRNIKSSKTPQDPSRKSLRLAEVHLDLSEKALEAKAFPFLEKETKMNNRYLKQSTVDYKKSTANKSDLSDELETCSNTSSDDHDSDEYEFEELTEYEKMIQKNKDEKLSFLQSLKMNEVKEDLNKAIRNLKPKRPPKGDIKSSKSVSTPQIPTRKSRRLQKVDLDEERRKKVSRKALHTRASSMLGIKIEKELSPILTFKETFIENNTYADFVRDFDDLDFTTPKPFADYVSCFTNMKLKTKIRKVIPGSIRAMALHPMKEKVIGSAGNEYGAISFWHETSDSVPYVFVPHTSKVSCLKFNADLPNQIISCSYDGTMRIGDMEKRVFTEVFNISEKTSCSYFDFISPTTIVVCDNSGHVSLVDIRSESKSAEKSHKCHKSSVRSISVHPVNNNYFVSADIKGFLCLWDLRKLETKPVIEVNHHKASITTALFSPVTGNSILSTSGLKDSICLYDCSKLGSAISLYRNVWRREKYATPFNATWLPNTDDAFVIGSMEYPNRIEIFDNKLDNIYSFQDEDLSITFFNVFHPSLPLLAGGNRKDSVYIFS</sequence>
<feature type="region of interest" description="Disordered" evidence="6">
    <location>
        <begin position="395"/>
        <end position="428"/>
    </location>
</feature>
<gene>
    <name evidence="7" type="ORF">LARSCL_LOCUS17790</name>
</gene>
<evidence type="ECO:0000313" key="8">
    <source>
        <dbReference type="Proteomes" id="UP001497382"/>
    </source>
</evidence>
<feature type="compositionally biased region" description="Basic and acidic residues" evidence="6">
    <location>
        <begin position="675"/>
        <end position="684"/>
    </location>
</feature>
<dbReference type="AlphaFoldDB" id="A0AAV2BBS4"/>
<feature type="compositionally biased region" description="Polar residues" evidence="6">
    <location>
        <begin position="330"/>
        <end position="348"/>
    </location>
</feature>
<feature type="compositionally biased region" description="Basic and acidic residues" evidence="6">
    <location>
        <begin position="256"/>
        <end position="270"/>
    </location>
</feature>
<evidence type="ECO:0000256" key="3">
    <source>
        <dbReference type="ARBA" id="ARBA00021234"/>
    </source>
</evidence>
<feature type="compositionally biased region" description="Basic residues" evidence="6">
    <location>
        <begin position="450"/>
        <end position="459"/>
    </location>
</feature>
<dbReference type="Pfam" id="PF00400">
    <property type="entry name" value="WD40"/>
    <property type="match status" value="2"/>
</dbReference>
<evidence type="ECO:0000256" key="1">
    <source>
        <dbReference type="ARBA" id="ARBA00002530"/>
    </source>
</evidence>
<dbReference type="InterPro" id="IPR050853">
    <property type="entry name" value="WD_repeat_DNA-damage-binding"/>
</dbReference>
<evidence type="ECO:0000313" key="7">
    <source>
        <dbReference type="EMBL" id="CAL1292698.1"/>
    </source>
</evidence>